<dbReference type="InterPro" id="IPR008928">
    <property type="entry name" value="6-hairpin_glycosidase_sf"/>
</dbReference>
<comment type="catalytic activity">
    <reaction evidence="1 4">
        <text>D-cellobiose = beta-D-glucosyl-(1-&gt;4)-D-mannopyranose</text>
        <dbReference type="Rhea" id="RHEA:23384"/>
        <dbReference type="ChEBI" id="CHEBI:17057"/>
        <dbReference type="ChEBI" id="CHEBI:47931"/>
        <dbReference type="EC" id="5.1.3.11"/>
    </reaction>
</comment>
<comment type="similarity">
    <text evidence="2">Belongs to the N-acylglucosamine 2-epimerase family.</text>
</comment>
<dbReference type="EC" id="5.1.3.11" evidence="4"/>
<dbReference type="Pfam" id="PF07221">
    <property type="entry name" value="GlcNAc_2-epim"/>
    <property type="match status" value="1"/>
</dbReference>
<dbReference type="RefSeq" id="WP_203656299.1">
    <property type="nucleotide sequence ID" value="NZ_BONR01000004.1"/>
</dbReference>
<dbReference type="AlphaFoldDB" id="A0A919Q5X3"/>
<evidence type="ECO:0000256" key="1">
    <source>
        <dbReference type="ARBA" id="ARBA00001470"/>
    </source>
</evidence>
<gene>
    <name evidence="5" type="ORF">Dac01nite_18700</name>
</gene>
<evidence type="ECO:0000256" key="4">
    <source>
        <dbReference type="HAMAP-Rule" id="MF_00929"/>
    </source>
</evidence>
<reference evidence="5" key="1">
    <citation type="submission" date="2021-01" db="EMBL/GenBank/DDBJ databases">
        <title>Whole genome shotgun sequence of Demequina activiva NBRC 110675.</title>
        <authorList>
            <person name="Komaki H."/>
            <person name="Tamura T."/>
        </authorList>
    </citation>
    <scope>NUCLEOTIDE SEQUENCE</scope>
    <source>
        <strain evidence="5">NBRC 110675</strain>
    </source>
</reference>
<evidence type="ECO:0000313" key="6">
    <source>
        <dbReference type="Proteomes" id="UP000652354"/>
    </source>
</evidence>
<comment type="caution">
    <text evidence="5">The sequence shown here is derived from an EMBL/GenBank/DDBJ whole genome shotgun (WGS) entry which is preliminary data.</text>
</comment>
<dbReference type="GO" id="GO:0047736">
    <property type="term" value="F:cellobiose epimerase activity"/>
    <property type="evidence" value="ECO:0007669"/>
    <property type="project" value="UniProtKB-UniRule"/>
</dbReference>
<keyword evidence="3 4" id="KW-0413">Isomerase</keyword>
<dbReference type="GO" id="GO:0005975">
    <property type="term" value="P:carbohydrate metabolic process"/>
    <property type="evidence" value="ECO:0007669"/>
    <property type="project" value="InterPro"/>
</dbReference>
<dbReference type="PANTHER" id="PTHR15108">
    <property type="entry name" value="N-ACYLGLUCOSAMINE-2-EPIMERASE"/>
    <property type="match status" value="1"/>
</dbReference>
<evidence type="ECO:0000313" key="5">
    <source>
        <dbReference type="EMBL" id="GIG55118.1"/>
    </source>
</evidence>
<name>A0A919Q5X3_9MICO</name>
<sequence>MPAPIAAAGALADLRERAQRELTGNILPFWEQRAFDAHGWLAGTVRDDLSVDADAPRHSVLAARILWTFAEAARADAGAQRERWLAVGATALDVLTGAFWDAEHGGVVWSLDAQRRPLSDRKQVYAQAFAIYGLAAWSRAARDPEALARAMTLFELLERHARDTEGGGYLEAHARDWGELEDMALSSKDLNVPKSMNTNLHVMEAFTTLLDVSGDRVVGEALAAVLDAVLSHILRHEPWVHCALFFDRGWTSQVDTISFGHDIEASWLLWEAYEALERAGLASPELESRTRGAALALADAVRDHGVDSDGGVMYEGDPTGVTAAEKHWWPQAEGVVGWLNAFQIAGRDADLVSAVHAWEFLDAHIVDHAAGEWWAQVDRDRRPMVEHESSCRIGPWKCPYHNGRACLEVMRRIQA</sequence>
<protein>
    <recommendedName>
        <fullName evidence="4">Cellobiose 2-epimerase</fullName>
        <shortName evidence="4">CE</shortName>
        <ecNumber evidence="4">5.1.3.11</ecNumber>
    </recommendedName>
</protein>
<dbReference type="Proteomes" id="UP000652354">
    <property type="component" value="Unassembled WGS sequence"/>
</dbReference>
<dbReference type="HAMAP" id="MF_00929">
    <property type="entry name" value="Cellobiose_2_epim"/>
    <property type="match status" value="1"/>
</dbReference>
<comment type="similarity">
    <text evidence="4">Belongs to the cellobiose 2-epimerase family.</text>
</comment>
<keyword evidence="6" id="KW-1185">Reference proteome</keyword>
<dbReference type="InterPro" id="IPR028584">
    <property type="entry name" value="Cellobiose_2_epim"/>
</dbReference>
<evidence type="ECO:0000256" key="3">
    <source>
        <dbReference type="ARBA" id="ARBA00023235"/>
    </source>
</evidence>
<organism evidence="5 6">
    <name type="scientific">Demequina activiva</name>
    <dbReference type="NCBI Taxonomy" id="1582364"/>
    <lineage>
        <taxon>Bacteria</taxon>
        <taxon>Bacillati</taxon>
        <taxon>Actinomycetota</taxon>
        <taxon>Actinomycetes</taxon>
        <taxon>Micrococcales</taxon>
        <taxon>Demequinaceae</taxon>
        <taxon>Demequina</taxon>
    </lineage>
</organism>
<comment type="function">
    <text evidence="4">Catalyzes the reversible epimerization of cellobiose to 4-O-beta-D-glucopyranosyl-D-mannose (Glc-Man).</text>
</comment>
<accession>A0A919Q5X3</accession>
<dbReference type="InterPro" id="IPR012341">
    <property type="entry name" value="6hp_glycosidase-like_sf"/>
</dbReference>
<dbReference type="SUPFAM" id="SSF48208">
    <property type="entry name" value="Six-hairpin glycosidases"/>
    <property type="match status" value="1"/>
</dbReference>
<proteinExistence type="inferred from homology"/>
<dbReference type="InterPro" id="IPR010819">
    <property type="entry name" value="AGE/CE"/>
</dbReference>
<evidence type="ECO:0000256" key="2">
    <source>
        <dbReference type="ARBA" id="ARBA00008558"/>
    </source>
</evidence>
<dbReference type="Gene3D" id="1.50.10.10">
    <property type="match status" value="1"/>
</dbReference>
<dbReference type="EMBL" id="BONR01000004">
    <property type="protein sequence ID" value="GIG55118.1"/>
    <property type="molecule type" value="Genomic_DNA"/>
</dbReference>